<dbReference type="Proteomes" id="UP000479293">
    <property type="component" value="Unassembled WGS sequence"/>
</dbReference>
<keyword evidence="1" id="KW-0812">Transmembrane</keyword>
<protein>
    <submittedName>
        <fullName evidence="4">DUF4974 domain-containing protein</fullName>
    </submittedName>
</protein>
<evidence type="ECO:0000259" key="3">
    <source>
        <dbReference type="Pfam" id="PF16344"/>
    </source>
</evidence>
<dbReference type="AlphaFoldDB" id="A0A7C9BEL7"/>
<dbReference type="Pfam" id="PF04773">
    <property type="entry name" value="FecR"/>
    <property type="match status" value="1"/>
</dbReference>
<evidence type="ECO:0000313" key="5">
    <source>
        <dbReference type="Proteomes" id="UP000479293"/>
    </source>
</evidence>
<dbReference type="GO" id="GO:0016989">
    <property type="term" value="F:sigma factor antagonist activity"/>
    <property type="evidence" value="ECO:0007669"/>
    <property type="project" value="TreeGrafter"/>
</dbReference>
<dbReference type="InterPro" id="IPR006860">
    <property type="entry name" value="FecR"/>
</dbReference>
<keyword evidence="1" id="KW-0472">Membrane</keyword>
<dbReference type="RefSeq" id="WP_152756269.1">
    <property type="nucleotide sequence ID" value="NZ_WHLY01000002.1"/>
</dbReference>
<feature type="domain" description="FecR protein" evidence="2">
    <location>
        <begin position="117"/>
        <end position="212"/>
    </location>
</feature>
<proteinExistence type="predicted"/>
<dbReference type="Gene3D" id="2.60.120.1440">
    <property type="match status" value="1"/>
</dbReference>
<organism evidence="4 5">
    <name type="scientific">Salmonirosea aquatica</name>
    <dbReference type="NCBI Taxonomy" id="2654236"/>
    <lineage>
        <taxon>Bacteria</taxon>
        <taxon>Pseudomonadati</taxon>
        <taxon>Bacteroidota</taxon>
        <taxon>Cytophagia</taxon>
        <taxon>Cytophagales</taxon>
        <taxon>Spirosomataceae</taxon>
        <taxon>Salmonirosea</taxon>
    </lineage>
</organism>
<feature type="transmembrane region" description="Helical" evidence="1">
    <location>
        <begin position="90"/>
        <end position="108"/>
    </location>
</feature>
<reference evidence="4 5" key="1">
    <citation type="submission" date="2019-10" db="EMBL/GenBank/DDBJ databases">
        <title>Draft Genome Sequence of Cytophagaceae sp. SJW1-29.</title>
        <authorList>
            <person name="Choi A."/>
        </authorList>
    </citation>
    <scope>NUCLEOTIDE SEQUENCE [LARGE SCALE GENOMIC DNA]</scope>
    <source>
        <strain evidence="4 5">SJW1-29</strain>
    </source>
</reference>
<dbReference type="Pfam" id="PF16344">
    <property type="entry name" value="FecR_C"/>
    <property type="match status" value="1"/>
</dbReference>
<gene>
    <name evidence="4" type="ORF">GBK04_01620</name>
</gene>
<evidence type="ECO:0000256" key="1">
    <source>
        <dbReference type="SAM" id="Phobius"/>
    </source>
</evidence>
<comment type="caution">
    <text evidence="4">The sequence shown here is derived from an EMBL/GenBank/DDBJ whole genome shotgun (WGS) entry which is preliminary data.</text>
</comment>
<evidence type="ECO:0000259" key="2">
    <source>
        <dbReference type="Pfam" id="PF04773"/>
    </source>
</evidence>
<dbReference type="PANTHER" id="PTHR30273">
    <property type="entry name" value="PERIPLASMIC SIGNAL SENSOR AND SIGMA FACTOR ACTIVATOR FECR-RELATED"/>
    <property type="match status" value="1"/>
</dbReference>
<dbReference type="InterPro" id="IPR032508">
    <property type="entry name" value="FecR_C"/>
</dbReference>
<dbReference type="InterPro" id="IPR012373">
    <property type="entry name" value="Ferrdict_sens_TM"/>
</dbReference>
<dbReference type="EMBL" id="WHLY01000002">
    <property type="protein sequence ID" value="MPR32074.1"/>
    <property type="molecule type" value="Genomic_DNA"/>
</dbReference>
<accession>A0A7C9BEL7</accession>
<sequence>MNAVINKEFIFTYLSGKSTALQKQWVDEWVKDPAHEELFYQWLVEYEYQQPQYLVDVDTATDRFRELADRPQETLMPEAFPATSRLLPRAWLVAASLTVVLLAAGFLFKNNILYQTHTSAYGETKTLQLNDGTQVVLNANSSLRVPRFGFGHGTREVFLTGEANFDVAHRPDDQRFVVSTGKGLEVVVLGTEFTVYARSHKSKVILNRGKVQLRYREGTAQRQFLMKPGDLVTLDRDNHLEQKATDTPTDYSAWKDHRFVFEDTTLAEFAEMMQETYGVRVVIPEERLARRTLVGSFRAESSEELLEIVCRIFNLKMNRANDVVTLAEI</sequence>
<evidence type="ECO:0000313" key="4">
    <source>
        <dbReference type="EMBL" id="MPR32074.1"/>
    </source>
</evidence>
<dbReference type="PANTHER" id="PTHR30273:SF2">
    <property type="entry name" value="PROTEIN FECR"/>
    <property type="match status" value="1"/>
</dbReference>
<feature type="domain" description="Protein FecR C-terminal" evidence="3">
    <location>
        <begin position="258"/>
        <end position="325"/>
    </location>
</feature>
<keyword evidence="5" id="KW-1185">Reference proteome</keyword>
<name>A0A7C9BEL7_9BACT</name>
<dbReference type="Gene3D" id="3.55.50.30">
    <property type="match status" value="1"/>
</dbReference>
<keyword evidence="1" id="KW-1133">Transmembrane helix</keyword>
<dbReference type="PIRSF" id="PIRSF018266">
    <property type="entry name" value="FecR"/>
    <property type="match status" value="1"/>
</dbReference>